<evidence type="ECO:0000313" key="1">
    <source>
        <dbReference type="EMBL" id="GBN94454.1"/>
    </source>
</evidence>
<name>A0A4Y2T1H9_ARAVE</name>
<organism evidence="1 2">
    <name type="scientific">Araneus ventricosus</name>
    <name type="common">Orbweaver spider</name>
    <name type="synonym">Epeira ventricosa</name>
    <dbReference type="NCBI Taxonomy" id="182803"/>
    <lineage>
        <taxon>Eukaryota</taxon>
        <taxon>Metazoa</taxon>
        <taxon>Ecdysozoa</taxon>
        <taxon>Arthropoda</taxon>
        <taxon>Chelicerata</taxon>
        <taxon>Arachnida</taxon>
        <taxon>Araneae</taxon>
        <taxon>Araneomorphae</taxon>
        <taxon>Entelegynae</taxon>
        <taxon>Araneoidea</taxon>
        <taxon>Araneidae</taxon>
        <taxon>Araneus</taxon>
    </lineage>
</organism>
<accession>A0A4Y2T1H9</accession>
<protein>
    <submittedName>
        <fullName evidence="1">Uncharacterized protein</fullName>
    </submittedName>
</protein>
<sequence length="94" mass="11530">MDILDFILFLPVYLLTHVKHWRKIDFLIRISLRSKKTEIRFSTPRKRVSSPKFRKGRRFSEEIKDRVACLWLRFQRIFVPVFGMRTKYAGYHKI</sequence>
<keyword evidence="2" id="KW-1185">Reference proteome</keyword>
<gene>
    <name evidence="1" type="ORF">AVEN_191003_1</name>
</gene>
<dbReference type="Proteomes" id="UP000499080">
    <property type="component" value="Unassembled WGS sequence"/>
</dbReference>
<dbReference type="EMBL" id="BGPR01025504">
    <property type="protein sequence ID" value="GBN94454.1"/>
    <property type="molecule type" value="Genomic_DNA"/>
</dbReference>
<reference evidence="1 2" key="1">
    <citation type="journal article" date="2019" name="Sci. Rep.">
        <title>Orb-weaving spider Araneus ventricosus genome elucidates the spidroin gene catalogue.</title>
        <authorList>
            <person name="Kono N."/>
            <person name="Nakamura H."/>
            <person name="Ohtoshi R."/>
            <person name="Moran D.A.P."/>
            <person name="Shinohara A."/>
            <person name="Yoshida Y."/>
            <person name="Fujiwara M."/>
            <person name="Mori M."/>
            <person name="Tomita M."/>
            <person name="Arakawa K."/>
        </authorList>
    </citation>
    <scope>NUCLEOTIDE SEQUENCE [LARGE SCALE GENOMIC DNA]</scope>
</reference>
<proteinExistence type="predicted"/>
<evidence type="ECO:0000313" key="2">
    <source>
        <dbReference type="Proteomes" id="UP000499080"/>
    </source>
</evidence>
<dbReference type="AlphaFoldDB" id="A0A4Y2T1H9"/>
<comment type="caution">
    <text evidence="1">The sequence shown here is derived from an EMBL/GenBank/DDBJ whole genome shotgun (WGS) entry which is preliminary data.</text>
</comment>